<gene>
    <name evidence="2" type="primary">polC</name>
    <name evidence="2" type="ordered locus">KVU_1231</name>
</gene>
<reference evidence="2 3" key="1">
    <citation type="journal article" date="2011" name="J. Bacteriol.">
        <title>Complete genome sequence of the industrial strain Ketogulonicigenium vulgare WSH-001.</title>
        <authorList>
            <person name="Liu L."/>
            <person name="Li Y."/>
            <person name="Zhang J."/>
            <person name="Zhou Z."/>
            <person name="Liu J."/>
            <person name="Li X."/>
            <person name="Zhou J."/>
            <person name="Du G."/>
            <person name="Wang L."/>
            <person name="Chen J."/>
        </authorList>
    </citation>
    <scope>NUCLEOTIDE SEQUENCE [LARGE SCALE GENOMIC DNA]</scope>
    <source>
        <strain evidence="2 3">WSH-001</strain>
    </source>
</reference>
<dbReference type="EC" id="2.7.7.7" evidence="2"/>
<dbReference type="GO" id="GO:0008408">
    <property type="term" value="F:3'-5' exonuclease activity"/>
    <property type="evidence" value="ECO:0007669"/>
    <property type="project" value="TreeGrafter"/>
</dbReference>
<evidence type="ECO:0000313" key="3">
    <source>
        <dbReference type="Proteomes" id="UP000000692"/>
    </source>
</evidence>
<keyword evidence="2" id="KW-0378">Hydrolase</keyword>
<feature type="domain" description="Exonuclease" evidence="1">
    <location>
        <begin position="18"/>
        <end position="184"/>
    </location>
</feature>
<dbReference type="Proteomes" id="UP000000692">
    <property type="component" value="Chromosome"/>
</dbReference>
<dbReference type="InterPro" id="IPR012337">
    <property type="entry name" value="RNaseH-like_sf"/>
</dbReference>
<dbReference type="SMART" id="SM00479">
    <property type="entry name" value="EXOIII"/>
    <property type="match status" value="1"/>
</dbReference>
<proteinExistence type="predicted"/>
<keyword evidence="2" id="KW-0808">Transferase</keyword>
<dbReference type="AlphaFoldDB" id="F9Y7E2"/>
<dbReference type="Gene3D" id="3.30.420.10">
    <property type="entry name" value="Ribonuclease H-like superfamily/Ribonuclease H"/>
    <property type="match status" value="1"/>
</dbReference>
<dbReference type="PANTHER" id="PTHR30231:SF42">
    <property type="entry name" value="EXONUCLEASE"/>
    <property type="match status" value="1"/>
</dbReference>
<accession>F9Y7E2</accession>
<evidence type="ECO:0000313" key="2">
    <source>
        <dbReference type="EMBL" id="AEM41070.1"/>
    </source>
</evidence>
<dbReference type="GO" id="GO:0003887">
    <property type="term" value="F:DNA-directed DNA polymerase activity"/>
    <property type="evidence" value="ECO:0007669"/>
    <property type="project" value="UniProtKB-EC"/>
</dbReference>
<dbReference type="SUPFAM" id="SSF53098">
    <property type="entry name" value="Ribonuclease H-like"/>
    <property type="match status" value="1"/>
</dbReference>
<dbReference type="HOGENOM" id="CLU_047806_14_1_5"/>
<dbReference type="KEGG" id="kvl:KVU_1231"/>
<dbReference type="InterPro" id="IPR013520">
    <property type="entry name" value="Ribonucl_H"/>
</dbReference>
<dbReference type="PANTHER" id="PTHR30231">
    <property type="entry name" value="DNA POLYMERASE III SUBUNIT EPSILON"/>
    <property type="match status" value="1"/>
</dbReference>
<keyword evidence="2" id="KW-0548">Nucleotidyltransferase</keyword>
<dbReference type="GO" id="GO:0003676">
    <property type="term" value="F:nucleic acid binding"/>
    <property type="evidence" value="ECO:0007669"/>
    <property type="project" value="InterPro"/>
</dbReference>
<dbReference type="OrthoDB" id="9803913at2"/>
<dbReference type="eggNOG" id="COG0847">
    <property type="taxonomic scope" value="Bacteria"/>
</dbReference>
<organism evidence="2 3">
    <name type="scientific">Ketogulonicigenium vulgare (strain WSH-001)</name>
    <dbReference type="NCBI Taxonomy" id="759362"/>
    <lineage>
        <taxon>Bacteria</taxon>
        <taxon>Pseudomonadati</taxon>
        <taxon>Pseudomonadota</taxon>
        <taxon>Alphaproteobacteria</taxon>
        <taxon>Rhodobacterales</taxon>
        <taxon>Roseobacteraceae</taxon>
        <taxon>Ketogulonicigenium</taxon>
    </lineage>
</organism>
<dbReference type="Pfam" id="PF00929">
    <property type="entry name" value="RNase_T"/>
    <property type="match status" value="1"/>
</dbReference>
<keyword evidence="2" id="KW-0269">Exonuclease</keyword>
<protein>
    <submittedName>
        <fullName evidence="2">Exonuclease superfamily protein</fullName>
        <ecNumber evidence="2">2.7.7.7</ecNumber>
    </submittedName>
</protein>
<dbReference type="InterPro" id="IPR036397">
    <property type="entry name" value="RNaseH_sf"/>
</dbReference>
<dbReference type="EMBL" id="CP002018">
    <property type="protein sequence ID" value="AEM41070.1"/>
    <property type="molecule type" value="Genomic_DNA"/>
</dbReference>
<keyword evidence="3" id="KW-1185">Reference proteome</keyword>
<sequence length="200" mass="22115">MISPRPFRMNIFPSGPFRFLALDVETANYRAHSICQIGIAAVRPDNTIETWTTLIDPEDDFVANNIAIHGIRPEAVVGAPRFAQAFRQLSPVLSRHLIFQHSSFDSRCFAAAAERAYLDPPEWTWSDSVTLARRVWPELKGAGGGHGLGNLKKALGLQFRHHDAGEDARAAAEVVLRAEAHTGLDFTALIKPPRRLSAVR</sequence>
<name>F9Y7E2_KETVW</name>
<evidence type="ECO:0000259" key="1">
    <source>
        <dbReference type="SMART" id="SM00479"/>
    </source>
</evidence>
<dbReference type="GO" id="GO:0005829">
    <property type="term" value="C:cytosol"/>
    <property type="evidence" value="ECO:0007669"/>
    <property type="project" value="TreeGrafter"/>
</dbReference>
<keyword evidence="2" id="KW-0540">Nuclease</keyword>